<proteinExistence type="predicted"/>
<comment type="caution">
    <text evidence="2">The sequence shown here is derived from an EMBL/GenBank/DDBJ whole genome shotgun (WGS) entry which is preliminary data.</text>
</comment>
<organism evidence="2 3">
    <name type="scientific">Dietzia aerolata</name>
    <dbReference type="NCBI Taxonomy" id="595984"/>
    <lineage>
        <taxon>Bacteria</taxon>
        <taxon>Bacillati</taxon>
        <taxon>Actinomycetota</taxon>
        <taxon>Actinomycetes</taxon>
        <taxon>Mycobacteriales</taxon>
        <taxon>Dietziaceae</taxon>
        <taxon>Dietzia</taxon>
    </lineage>
</organism>
<feature type="compositionally biased region" description="Basic and acidic residues" evidence="1">
    <location>
        <begin position="109"/>
        <end position="119"/>
    </location>
</feature>
<dbReference type="RefSeq" id="WP_182631487.1">
    <property type="nucleotide sequence ID" value="NZ_JAALDM010000057.1"/>
</dbReference>
<accession>A0ABV5JXF5</accession>
<gene>
    <name evidence="2" type="ORF">ACFFVD_16590</name>
</gene>
<dbReference type="Proteomes" id="UP001589700">
    <property type="component" value="Unassembled WGS sequence"/>
</dbReference>
<feature type="region of interest" description="Disordered" evidence="1">
    <location>
        <begin position="97"/>
        <end position="119"/>
    </location>
</feature>
<evidence type="ECO:0000313" key="2">
    <source>
        <dbReference type="EMBL" id="MFB9261404.1"/>
    </source>
</evidence>
<name>A0ABV5JXF5_9ACTN</name>
<protein>
    <submittedName>
        <fullName evidence="2">Uncharacterized protein</fullName>
    </submittedName>
</protein>
<keyword evidence="3" id="KW-1185">Reference proteome</keyword>
<reference evidence="2 3" key="1">
    <citation type="submission" date="2024-09" db="EMBL/GenBank/DDBJ databases">
        <authorList>
            <person name="Sun Q."/>
            <person name="Mori K."/>
        </authorList>
    </citation>
    <scope>NUCLEOTIDE SEQUENCE [LARGE SCALE GENOMIC DNA]</scope>
    <source>
        <strain evidence="2 3">CCM 7659</strain>
    </source>
</reference>
<evidence type="ECO:0000256" key="1">
    <source>
        <dbReference type="SAM" id="MobiDB-lite"/>
    </source>
</evidence>
<evidence type="ECO:0000313" key="3">
    <source>
        <dbReference type="Proteomes" id="UP001589700"/>
    </source>
</evidence>
<dbReference type="EMBL" id="JBHMDY010000032">
    <property type="protein sequence ID" value="MFB9261404.1"/>
    <property type="molecule type" value="Genomic_DNA"/>
</dbReference>
<sequence length="119" mass="13509">MKHRQLLLRVLVAVVQRWNGQVVVPAEADAVMERMFDLPDGSGRALRGGFPLPDAEQRLEKWRQELAEADRRGYERGRRDERYEAINRAQGTTIGAAVPTAGLSRQQRRAADRAVFKAR</sequence>